<evidence type="ECO:0000313" key="4">
    <source>
        <dbReference type="Proteomes" id="UP000010716"/>
    </source>
</evidence>
<evidence type="ECO:0000313" key="2">
    <source>
        <dbReference type="EMBL" id="EGL83134.1"/>
    </source>
</evidence>
<reference evidence="3" key="3">
    <citation type="submission" date="2021-08" db="EMBL/GenBank/DDBJ databases">
        <authorList>
            <person name="de Jong S."/>
            <person name="van den Broek M."/>
            <person name="Merkel A."/>
            <person name="de la Torre Cortes P."/>
            <person name="Kalamorz F."/>
            <person name="Cook G."/>
            <person name="van Loosdrecht M."/>
            <person name="McMillan D."/>
        </authorList>
    </citation>
    <scope>NUCLEOTIDE SEQUENCE</scope>
    <source>
        <strain evidence="3">TA2.A1</strain>
    </source>
</reference>
<feature type="transmembrane region" description="Helical" evidence="1">
    <location>
        <begin position="45"/>
        <end position="66"/>
    </location>
</feature>
<dbReference type="Pfam" id="PF04341">
    <property type="entry name" value="DUF485"/>
    <property type="match status" value="1"/>
</dbReference>
<dbReference type="EMBL" id="AFCE01000122">
    <property type="protein sequence ID" value="EGL83134.1"/>
    <property type="molecule type" value="Genomic_DNA"/>
</dbReference>
<feature type="transmembrane region" description="Helical" evidence="1">
    <location>
        <begin position="12"/>
        <end position="33"/>
    </location>
</feature>
<reference evidence="3 5" key="2">
    <citation type="journal article" date="2020" name="Extremophiles">
        <title>Genomic analysis of Caldalkalibacillus thermarum TA2.A1 reveals aerobic alkaliphilic metabolism and evolutionary hallmarks linking alkaliphilic bacteria and plant life.</title>
        <authorList>
            <person name="de Jong S.I."/>
            <person name="van den Broek M.A."/>
            <person name="Merkel A.Y."/>
            <person name="de la Torre Cortes P."/>
            <person name="Kalamorz F."/>
            <person name="Cook G.M."/>
            <person name="van Loosdrecht M.C.M."/>
            <person name="McMillan D.G.G."/>
        </authorList>
    </citation>
    <scope>NUCLEOTIDE SEQUENCE [LARGE SCALE GENOMIC DNA]</scope>
    <source>
        <strain evidence="3 5">TA2.A1</strain>
    </source>
</reference>
<keyword evidence="5" id="KW-1185">Reference proteome</keyword>
<sequence>MMERKKRWQVTLTLFFFLYFISLPLLIILAPSVMSVTVMGPLSLAWVMALSQFAMIGGVSIFYYYLMKKLESEGEQP</sequence>
<dbReference type="InterPro" id="IPR007436">
    <property type="entry name" value="DUF485"/>
</dbReference>
<accession>F5L684</accession>
<organism evidence="2 4">
    <name type="scientific">Caldalkalibacillus thermarum (strain TA2.A1)</name>
    <dbReference type="NCBI Taxonomy" id="986075"/>
    <lineage>
        <taxon>Bacteria</taxon>
        <taxon>Bacillati</taxon>
        <taxon>Bacillota</taxon>
        <taxon>Bacilli</taxon>
        <taxon>Bacillales</taxon>
        <taxon>Bacillaceae</taxon>
        <taxon>Caldalkalibacillus</taxon>
    </lineage>
</organism>
<keyword evidence="1" id="KW-0812">Transmembrane</keyword>
<dbReference type="KEGG" id="cthu:HUR95_06145"/>
<dbReference type="EMBL" id="CP082237">
    <property type="protein sequence ID" value="QZT34833.1"/>
    <property type="molecule type" value="Genomic_DNA"/>
</dbReference>
<evidence type="ECO:0000313" key="3">
    <source>
        <dbReference type="EMBL" id="QZT34833.1"/>
    </source>
</evidence>
<gene>
    <name evidence="2" type="ORF">CathTA2_1297</name>
    <name evidence="3" type="ORF">HUR95_06145</name>
</gene>
<name>F5L684_CALTT</name>
<evidence type="ECO:0000313" key="5">
    <source>
        <dbReference type="Proteomes" id="UP000825179"/>
    </source>
</evidence>
<dbReference type="Proteomes" id="UP000825179">
    <property type="component" value="Chromosome"/>
</dbReference>
<dbReference type="Proteomes" id="UP000010716">
    <property type="component" value="Unassembled WGS sequence"/>
</dbReference>
<protein>
    <submittedName>
        <fullName evidence="3">DUF485 domain-containing protein</fullName>
    </submittedName>
</protein>
<dbReference type="RefSeq" id="WP_007504211.1">
    <property type="nucleotide sequence ID" value="NZ_AFCE01000122.1"/>
</dbReference>
<reference evidence="2 4" key="1">
    <citation type="journal article" date="2011" name="J. Bacteriol.">
        <title>Draft genome sequence of the thermoalkaliphilic Caldalkalibacillus thermarum strain TA2.A1.</title>
        <authorList>
            <person name="Kalamorz F."/>
            <person name="Keis S."/>
            <person name="McMillan D.G."/>
            <person name="Olsson K."/>
            <person name="Stanton J.A."/>
            <person name="Stockwell P."/>
            <person name="Black M.A."/>
            <person name="Klingeman D.M."/>
            <person name="Land M.L."/>
            <person name="Han C.S."/>
            <person name="Martin S.L."/>
            <person name="Becher S.A."/>
            <person name="Peddie C.J."/>
            <person name="Morgan H.W."/>
            <person name="Matthies D."/>
            <person name="Preiss L."/>
            <person name="Meier T."/>
            <person name="Brown S.D."/>
            <person name="Cook G.M."/>
        </authorList>
    </citation>
    <scope>NUCLEOTIDE SEQUENCE [LARGE SCALE GENOMIC DNA]</scope>
    <source>
        <strain evidence="2 4">TA2.A1</strain>
    </source>
</reference>
<proteinExistence type="predicted"/>
<keyword evidence="1" id="KW-0472">Membrane</keyword>
<dbReference type="AlphaFoldDB" id="F5L684"/>
<evidence type="ECO:0000256" key="1">
    <source>
        <dbReference type="SAM" id="Phobius"/>
    </source>
</evidence>
<keyword evidence="1" id="KW-1133">Transmembrane helix</keyword>